<reference evidence="1 2" key="1">
    <citation type="submission" date="2022-07" db="EMBL/GenBank/DDBJ databases">
        <title>Genome-wide signatures of adaptation to extreme environments.</title>
        <authorList>
            <person name="Cho C.H."/>
            <person name="Yoon H.S."/>
        </authorList>
    </citation>
    <scope>NUCLEOTIDE SEQUENCE [LARGE SCALE GENOMIC DNA]</scope>
    <source>
        <strain evidence="1 2">108.79 E11</strain>
    </source>
</reference>
<comment type="caution">
    <text evidence="1">The sequence shown here is derived from an EMBL/GenBank/DDBJ whole genome shotgun (WGS) entry which is preliminary data.</text>
</comment>
<dbReference type="EMBL" id="JANCYU010000031">
    <property type="protein sequence ID" value="KAK4525487.1"/>
    <property type="molecule type" value="Genomic_DNA"/>
</dbReference>
<organism evidence="1 2">
    <name type="scientific">Galdieria yellowstonensis</name>
    <dbReference type="NCBI Taxonomy" id="3028027"/>
    <lineage>
        <taxon>Eukaryota</taxon>
        <taxon>Rhodophyta</taxon>
        <taxon>Bangiophyceae</taxon>
        <taxon>Galdieriales</taxon>
        <taxon>Galdieriaceae</taxon>
        <taxon>Galdieria</taxon>
    </lineage>
</organism>
<gene>
    <name evidence="1" type="ORF">GAYE_SCF13G3395</name>
</gene>
<evidence type="ECO:0000313" key="2">
    <source>
        <dbReference type="Proteomes" id="UP001300502"/>
    </source>
</evidence>
<accession>A0AAV9IDM7</accession>
<evidence type="ECO:0008006" key="3">
    <source>
        <dbReference type="Google" id="ProtNLM"/>
    </source>
</evidence>
<keyword evidence="2" id="KW-1185">Reference proteome</keyword>
<dbReference type="AlphaFoldDB" id="A0AAV9IDM7"/>
<evidence type="ECO:0000313" key="1">
    <source>
        <dbReference type="EMBL" id="KAK4525487.1"/>
    </source>
</evidence>
<proteinExistence type="predicted"/>
<protein>
    <recommendedName>
        <fullName evidence="3">Zinc-finger domain-containing protein</fullName>
    </recommendedName>
</protein>
<dbReference type="Proteomes" id="UP001300502">
    <property type="component" value="Unassembled WGS sequence"/>
</dbReference>
<sequence>MEWPVSSEANEETFCQNIIFEADSMEEICNNYFFASTSSLGLGCLKHCLRRCAHLDCLSEDQGERLTPEYTSNECTVQNICFPELATEISQDEVLENYLVDDYPNSSNHNFVIESWRSFQKDDFSLSDNFSQEQASLSQDLCKEHSVVESRLAASEVARKPPFFKDSSLKEYNGKKTRGRPSKCCKWIEDLSNSPVVLNSYKRRQPRKYKELKYSKFCHICNRNIRRVPLYHCSNVEKGLRRKAVCLFCIGEYKIALENGKKVSTEFVCPHCTNSCPDTAQCKTYLKTNLRRRAKVLASRS</sequence>
<name>A0AAV9IDM7_9RHOD</name>